<dbReference type="Proteomes" id="UP000601171">
    <property type="component" value="Unassembled WGS sequence"/>
</dbReference>
<dbReference type="Gene3D" id="2.60.120.40">
    <property type="match status" value="1"/>
</dbReference>
<reference evidence="2" key="1">
    <citation type="submission" date="2020-08" db="EMBL/GenBank/DDBJ databases">
        <title>Genome public.</title>
        <authorList>
            <person name="Liu C."/>
            <person name="Sun Q."/>
        </authorList>
    </citation>
    <scope>NUCLEOTIDE SEQUENCE</scope>
    <source>
        <strain evidence="2">BX21</strain>
    </source>
</reference>
<dbReference type="AlphaFoldDB" id="A0A926IJ89"/>
<organism evidence="2 3">
    <name type="scientific">Paratissierella segnis</name>
    <dbReference type="NCBI Taxonomy" id="2763679"/>
    <lineage>
        <taxon>Bacteria</taxon>
        <taxon>Bacillati</taxon>
        <taxon>Bacillota</taxon>
        <taxon>Tissierellia</taxon>
        <taxon>Tissierellales</taxon>
        <taxon>Tissierellaceae</taxon>
        <taxon>Paratissierella</taxon>
    </lineage>
</organism>
<keyword evidence="3" id="KW-1185">Reference proteome</keyword>
<evidence type="ECO:0008006" key="4">
    <source>
        <dbReference type="Google" id="ProtNLM"/>
    </source>
</evidence>
<evidence type="ECO:0000313" key="2">
    <source>
        <dbReference type="EMBL" id="MBC8587774.1"/>
    </source>
</evidence>
<gene>
    <name evidence="2" type="ORF">H8707_05945</name>
</gene>
<dbReference type="RefSeq" id="WP_262429222.1">
    <property type="nucleotide sequence ID" value="NZ_JACRTG010000016.1"/>
</dbReference>
<name>A0A926IJ89_9FIRM</name>
<protein>
    <recommendedName>
        <fullName evidence="4">Collagen-like protein</fullName>
    </recommendedName>
</protein>
<dbReference type="InterPro" id="IPR008983">
    <property type="entry name" value="Tumour_necrosis_fac-like_dom"/>
</dbReference>
<dbReference type="Pfam" id="PF01391">
    <property type="entry name" value="Collagen"/>
    <property type="match status" value="1"/>
</dbReference>
<dbReference type="PANTHER" id="PTHR24637:SF421">
    <property type="entry name" value="CUTICLE COLLAGEN DPY-2"/>
    <property type="match status" value="1"/>
</dbReference>
<evidence type="ECO:0000256" key="1">
    <source>
        <dbReference type="SAM" id="MobiDB-lite"/>
    </source>
</evidence>
<dbReference type="PANTHER" id="PTHR24637">
    <property type="entry name" value="COLLAGEN"/>
    <property type="match status" value="1"/>
</dbReference>
<accession>A0A926IJ89</accession>
<evidence type="ECO:0000313" key="3">
    <source>
        <dbReference type="Proteomes" id="UP000601171"/>
    </source>
</evidence>
<sequence>MSYNYNYYNMYNQKCSYDMYQKNKYPCCCDYQFPWSMCIVCPPGQQGPPGPAGPQGATGPQGPQGVTGPQGPQGVTGPQGPQGPEGPPGPISQGAFGGLMSDVGSIQLTTTPSTVIMTERSQASADISYSTANAITIENAGIYRVDILVVGNSVINQNARVGLNINGVSSDDIRQTLNLTALSVATFALTNFLTLNAGDILTLQMVAAEELVFYFASEGPGAILTVEQVA</sequence>
<dbReference type="InterPro" id="IPR008160">
    <property type="entry name" value="Collagen"/>
</dbReference>
<feature type="compositionally biased region" description="Low complexity" evidence="1">
    <location>
        <begin position="54"/>
        <end position="79"/>
    </location>
</feature>
<comment type="caution">
    <text evidence="2">The sequence shown here is derived from an EMBL/GenBank/DDBJ whole genome shotgun (WGS) entry which is preliminary data.</text>
</comment>
<dbReference type="EMBL" id="JACRTG010000016">
    <property type="protein sequence ID" value="MBC8587774.1"/>
    <property type="molecule type" value="Genomic_DNA"/>
</dbReference>
<feature type="region of interest" description="Disordered" evidence="1">
    <location>
        <begin position="47"/>
        <end position="94"/>
    </location>
</feature>
<proteinExistence type="predicted"/>